<dbReference type="SUPFAM" id="SSF81273">
    <property type="entry name" value="H-NS histone-like proteins"/>
    <property type="match status" value="1"/>
</dbReference>
<dbReference type="InterPro" id="IPR027444">
    <property type="entry name" value="H-NS_C_dom"/>
</dbReference>
<dbReference type="GO" id="GO:0003677">
    <property type="term" value="F:DNA binding"/>
    <property type="evidence" value="ECO:0007669"/>
    <property type="project" value="InterPro"/>
</dbReference>
<comment type="caution">
    <text evidence="3">The sequence shown here is derived from an EMBL/GenBank/DDBJ whole genome shotgun (WGS) entry which is preliminary data.</text>
</comment>
<dbReference type="Pfam" id="PF00816">
    <property type="entry name" value="Histone_HNS"/>
    <property type="match status" value="1"/>
</dbReference>
<feature type="compositionally biased region" description="Pro residues" evidence="1">
    <location>
        <begin position="36"/>
        <end position="47"/>
    </location>
</feature>
<evidence type="ECO:0000313" key="4">
    <source>
        <dbReference type="Proteomes" id="UP001139353"/>
    </source>
</evidence>
<feature type="region of interest" description="Disordered" evidence="1">
    <location>
        <begin position="31"/>
        <end position="52"/>
    </location>
</feature>
<dbReference type="EMBL" id="JAJLJH010000007">
    <property type="protein sequence ID" value="MCK9688133.1"/>
    <property type="molecule type" value="Genomic_DNA"/>
</dbReference>
<evidence type="ECO:0000256" key="1">
    <source>
        <dbReference type="SAM" id="MobiDB-lite"/>
    </source>
</evidence>
<reference evidence="3" key="1">
    <citation type="submission" date="2021-11" db="EMBL/GenBank/DDBJ databases">
        <title>BS-T2-15 a new species belonging to the Comamonadaceae family isolated from the soil of a French oak forest.</title>
        <authorList>
            <person name="Mieszkin S."/>
            <person name="Alain K."/>
        </authorList>
    </citation>
    <scope>NUCLEOTIDE SEQUENCE</scope>
    <source>
        <strain evidence="3">BS-T2-15</strain>
    </source>
</reference>
<sequence>MKLDDDDYPPEKLAALRTVRKLVEFWNISPQELRGPLPPAPPAPAPGALPIRYRHPVSGETWDGQGEHPAWLRDALLKQGYTVDELKRAVTQPAGDDAA</sequence>
<dbReference type="AlphaFoldDB" id="A0A9X1YL18"/>
<proteinExistence type="predicted"/>
<dbReference type="Gene3D" id="4.10.430.30">
    <property type="match status" value="1"/>
</dbReference>
<gene>
    <name evidence="3" type="ORF">LPC04_20705</name>
</gene>
<protein>
    <submittedName>
        <fullName evidence="3">H-NS histone family protein</fullName>
    </submittedName>
</protein>
<accession>A0A9X1YL18</accession>
<dbReference type="RefSeq" id="WP_275684177.1">
    <property type="nucleotide sequence ID" value="NZ_JAJLJH010000007.1"/>
</dbReference>
<evidence type="ECO:0000259" key="2">
    <source>
        <dbReference type="Pfam" id="PF00816"/>
    </source>
</evidence>
<dbReference type="Proteomes" id="UP001139353">
    <property type="component" value="Unassembled WGS sequence"/>
</dbReference>
<evidence type="ECO:0000313" key="3">
    <source>
        <dbReference type="EMBL" id="MCK9688133.1"/>
    </source>
</evidence>
<name>A0A9X1YL18_9BURK</name>
<feature type="domain" description="DNA-binding protein H-NS-like C-terminal" evidence="2">
    <location>
        <begin position="52"/>
        <end position="87"/>
    </location>
</feature>
<organism evidence="3 4">
    <name type="scientific">Scleromatobacter humisilvae</name>
    <dbReference type="NCBI Taxonomy" id="2897159"/>
    <lineage>
        <taxon>Bacteria</taxon>
        <taxon>Pseudomonadati</taxon>
        <taxon>Pseudomonadota</taxon>
        <taxon>Betaproteobacteria</taxon>
        <taxon>Burkholderiales</taxon>
        <taxon>Sphaerotilaceae</taxon>
        <taxon>Scleromatobacter</taxon>
    </lineage>
</organism>
<keyword evidence="4" id="KW-1185">Reference proteome</keyword>